<dbReference type="Proteomes" id="UP000887565">
    <property type="component" value="Unplaced"/>
</dbReference>
<dbReference type="AlphaFoldDB" id="A0A915IL45"/>
<protein>
    <submittedName>
        <fullName evidence="2">Uncharacterized protein</fullName>
    </submittedName>
</protein>
<reference evidence="2" key="1">
    <citation type="submission" date="2022-11" db="UniProtKB">
        <authorList>
            <consortium name="WormBaseParasite"/>
        </authorList>
    </citation>
    <scope>IDENTIFICATION</scope>
</reference>
<dbReference type="WBParaSite" id="nRc.2.0.1.t14540-RA">
    <property type="protein sequence ID" value="nRc.2.0.1.t14540-RA"/>
    <property type="gene ID" value="nRc.2.0.1.g14540"/>
</dbReference>
<sequence>MYKTLCMYENALQIGWIPISVFHTEIQLLIQSCDNSETLSHGGWRMAAIKLKIISFVVHNNLGSAAKCSYNNRCKSGDARRHANKSQSKSSNA</sequence>
<proteinExistence type="predicted"/>
<organism evidence="1 2">
    <name type="scientific">Romanomermis culicivorax</name>
    <name type="common">Nematode worm</name>
    <dbReference type="NCBI Taxonomy" id="13658"/>
    <lineage>
        <taxon>Eukaryota</taxon>
        <taxon>Metazoa</taxon>
        <taxon>Ecdysozoa</taxon>
        <taxon>Nematoda</taxon>
        <taxon>Enoplea</taxon>
        <taxon>Dorylaimia</taxon>
        <taxon>Mermithida</taxon>
        <taxon>Mermithoidea</taxon>
        <taxon>Mermithidae</taxon>
        <taxon>Romanomermis</taxon>
    </lineage>
</organism>
<accession>A0A915IL45</accession>
<name>A0A915IL45_ROMCU</name>
<evidence type="ECO:0000313" key="1">
    <source>
        <dbReference type="Proteomes" id="UP000887565"/>
    </source>
</evidence>
<evidence type="ECO:0000313" key="2">
    <source>
        <dbReference type="WBParaSite" id="nRc.2.0.1.t14540-RA"/>
    </source>
</evidence>
<keyword evidence="1" id="KW-1185">Reference proteome</keyword>